<gene>
    <name evidence="2" type="ORF">D0809_08005</name>
    <name evidence="1" type="ORF">EV142_102478</name>
</gene>
<name>A0A4Y7UFX2_9FLAO</name>
<proteinExistence type="predicted"/>
<dbReference type="EMBL" id="QWDN01000002">
    <property type="protein sequence ID" value="TEB45111.1"/>
    <property type="molecule type" value="Genomic_DNA"/>
</dbReference>
<evidence type="ECO:0000313" key="3">
    <source>
        <dbReference type="Proteomes" id="UP000295270"/>
    </source>
</evidence>
<dbReference type="RefSeq" id="WP_132033844.1">
    <property type="nucleotide sequence ID" value="NZ_QWDN01000002.1"/>
</dbReference>
<reference evidence="1 3" key="1">
    <citation type="journal article" date="2015" name="Stand. Genomic Sci.">
        <title>Genomic Encyclopedia of Bacterial and Archaeal Type Strains, Phase III: the genomes of soil and plant-associated and newly described type strains.</title>
        <authorList>
            <person name="Whitman W.B."/>
            <person name="Woyke T."/>
            <person name="Klenk H.P."/>
            <person name="Zhou Y."/>
            <person name="Lilburn T.G."/>
            <person name="Beck B.J."/>
            <person name="De Vos P."/>
            <person name="Vandamme P."/>
            <person name="Eisen J.A."/>
            <person name="Garrity G."/>
            <person name="Hugenholtz P."/>
            <person name="Kyrpides N.C."/>
        </authorList>
    </citation>
    <scope>NUCLEOTIDE SEQUENCE [LARGE SCALE GENOMIC DNA]</scope>
    <source>
        <strain evidence="1 3">P5626</strain>
    </source>
</reference>
<evidence type="ECO:0000313" key="1">
    <source>
        <dbReference type="EMBL" id="TCN59858.1"/>
    </source>
</evidence>
<sequence>MENEIILSAHRAFFGLISKEVRGITIDWDVDLNYLRLRIYIELGASEIISEDMDIAFTGIISDFNFKKVYDIECIYTNEELPSLKEYKTWYFIRKGDNYSDGSGMY</sequence>
<reference evidence="2 4" key="2">
    <citation type="journal article" date="2018" name="Syst. Appl. Microbiol.">
        <title>Flavobacterium circumlabens sp. nov. and Flavobacterium cupreum sp. nov., two psychrotrophic species isolated from Antarctic environmental samples.</title>
        <authorList>
            <person name="Kralova S."/>
            <person name="Busse H.J."/>
            <person name="Svec P."/>
            <person name="Maslanova I."/>
            <person name="Stankova E."/>
            <person name="Bartak M."/>
            <person name="Sedlacek I."/>
        </authorList>
    </citation>
    <scope>NUCLEOTIDE SEQUENCE [LARGE SCALE GENOMIC DNA]</scope>
    <source>
        <strain evidence="2 4">CCM 8828</strain>
    </source>
</reference>
<dbReference type="Pfam" id="PF26541">
    <property type="entry name" value="MafI2"/>
    <property type="match status" value="1"/>
</dbReference>
<protein>
    <submittedName>
        <fullName evidence="2">Uncharacterized protein</fullName>
    </submittedName>
</protein>
<keyword evidence="3" id="KW-1185">Reference proteome</keyword>
<reference evidence="1" key="3">
    <citation type="submission" date="2019-03" db="EMBL/GenBank/DDBJ databases">
        <authorList>
            <person name="Whitman W."/>
            <person name="Huntemann M."/>
            <person name="Clum A."/>
            <person name="Pillay M."/>
            <person name="Palaniappan K."/>
            <person name="Varghese N."/>
            <person name="Mikhailova N."/>
            <person name="Stamatis D."/>
            <person name="Reddy T."/>
            <person name="Daum C."/>
            <person name="Shapiro N."/>
            <person name="Ivanova N."/>
            <person name="Kyrpides N."/>
            <person name="Woyke T."/>
        </authorList>
    </citation>
    <scope>NUCLEOTIDE SEQUENCE</scope>
    <source>
        <strain evidence="1">P5626</strain>
    </source>
</reference>
<accession>A0A4Y7UFX2</accession>
<dbReference type="EMBL" id="SLWA01000002">
    <property type="protein sequence ID" value="TCN59858.1"/>
    <property type="molecule type" value="Genomic_DNA"/>
</dbReference>
<dbReference type="InterPro" id="IPR058702">
    <property type="entry name" value="MafI2-like"/>
</dbReference>
<dbReference type="AlphaFoldDB" id="A0A4Y7UFX2"/>
<comment type="caution">
    <text evidence="2">The sequence shown here is derived from an EMBL/GenBank/DDBJ whole genome shotgun (WGS) entry which is preliminary data.</text>
</comment>
<dbReference type="Proteomes" id="UP000298340">
    <property type="component" value="Unassembled WGS sequence"/>
</dbReference>
<organism evidence="2 4">
    <name type="scientific">Flavobacterium circumlabens</name>
    <dbReference type="NCBI Taxonomy" id="2133765"/>
    <lineage>
        <taxon>Bacteria</taxon>
        <taxon>Pseudomonadati</taxon>
        <taxon>Bacteroidota</taxon>
        <taxon>Flavobacteriia</taxon>
        <taxon>Flavobacteriales</taxon>
        <taxon>Flavobacteriaceae</taxon>
        <taxon>Flavobacterium</taxon>
    </lineage>
</organism>
<dbReference type="Proteomes" id="UP000295270">
    <property type="component" value="Unassembled WGS sequence"/>
</dbReference>
<evidence type="ECO:0000313" key="4">
    <source>
        <dbReference type="Proteomes" id="UP000298340"/>
    </source>
</evidence>
<evidence type="ECO:0000313" key="2">
    <source>
        <dbReference type="EMBL" id="TEB45111.1"/>
    </source>
</evidence>